<evidence type="ECO:0000256" key="1">
    <source>
        <dbReference type="ARBA" id="ARBA00006174"/>
    </source>
</evidence>
<evidence type="ECO:0000259" key="2">
    <source>
        <dbReference type="Pfam" id="PF03972"/>
    </source>
</evidence>
<dbReference type="AlphaFoldDB" id="A0A7W7EWH5"/>
<evidence type="ECO:0000259" key="3">
    <source>
        <dbReference type="Pfam" id="PF19305"/>
    </source>
</evidence>
<dbReference type="InterPro" id="IPR045336">
    <property type="entry name" value="MmgE_PrpD_N"/>
</dbReference>
<accession>A0A7W7EWH5</accession>
<dbReference type="InterPro" id="IPR042183">
    <property type="entry name" value="MmgE/PrpD_sf_1"/>
</dbReference>
<dbReference type="InterPro" id="IPR045337">
    <property type="entry name" value="MmgE_PrpD_C"/>
</dbReference>
<evidence type="ECO:0000313" key="5">
    <source>
        <dbReference type="Proteomes" id="UP000574769"/>
    </source>
</evidence>
<dbReference type="PANTHER" id="PTHR16943">
    <property type="entry name" value="2-METHYLCITRATE DEHYDRATASE-RELATED"/>
    <property type="match status" value="1"/>
</dbReference>
<comment type="caution">
    <text evidence="4">The sequence shown here is derived from an EMBL/GenBank/DDBJ whole genome shotgun (WGS) entry which is preliminary data.</text>
</comment>
<name>A0A7W7EWH5_9SPHN</name>
<dbReference type="EMBL" id="JACHNY010000001">
    <property type="protein sequence ID" value="MBB4616081.1"/>
    <property type="molecule type" value="Genomic_DNA"/>
</dbReference>
<organism evidence="4 5">
    <name type="scientific">Sphingomonas abaci</name>
    <dbReference type="NCBI Taxonomy" id="237611"/>
    <lineage>
        <taxon>Bacteria</taxon>
        <taxon>Pseudomonadati</taxon>
        <taxon>Pseudomonadota</taxon>
        <taxon>Alphaproteobacteria</taxon>
        <taxon>Sphingomonadales</taxon>
        <taxon>Sphingomonadaceae</taxon>
        <taxon>Sphingomonas</taxon>
    </lineage>
</organism>
<dbReference type="Pfam" id="PF03972">
    <property type="entry name" value="MmgE_PrpD_N"/>
    <property type="match status" value="1"/>
</dbReference>
<dbReference type="Proteomes" id="UP000574769">
    <property type="component" value="Unassembled WGS sequence"/>
</dbReference>
<reference evidence="4 5" key="1">
    <citation type="submission" date="2020-08" db="EMBL/GenBank/DDBJ databases">
        <title>Genomic Encyclopedia of Type Strains, Phase IV (KMG-IV): sequencing the most valuable type-strain genomes for metagenomic binning, comparative biology and taxonomic classification.</title>
        <authorList>
            <person name="Goeker M."/>
        </authorList>
    </citation>
    <scope>NUCLEOTIDE SEQUENCE [LARGE SCALE GENOMIC DNA]</scope>
    <source>
        <strain evidence="4 5">DSM 15867</strain>
    </source>
</reference>
<dbReference type="PANTHER" id="PTHR16943:SF8">
    <property type="entry name" value="2-METHYLCITRATE DEHYDRATASE"/>
    <property type="match status" value="1"/>
</dbReference>
<protein>
    <submittedName>
        <fullName evidence="4">2-methylcitrate dehydratase PrpD</fullName>
    </submittedName>
</protein>
<proteinExistence type="inferred from homology"/>
<dbReference type="Pfam" id="PF19305">
    <property type="entry name" value="MmgE_PrpD_C"/>
    <property type="match status" value="1"/>
</dbReference>
<comment type="similarity">
    <text evidence="1">Belongs to the PrpD family.</text>
</comment>
<keyword evidence="5" id="KW-1185">Reference proteome</keyword>
<dbReference type="InterPro" id="IPR042188">
    <property type="entry name" value="MmgE/PrpD_sf_2"/>
</dbReference>
<dbReference type="InterPro" id="IPR036148">
    <property type="entry name" value="MmgE/PrpD_sf"/>
</dbReference>
<sequence>MTNGATAVVVRLSDAAAAEVPPAVRAMAKLCMLDWFGLAIAGLREPVAELLLAEVQTEGATPAATILGMGKLFSGRQAALVHGVAGHALDFDDVHLAMHVHPTTVILPPLLALAEMRRLSGDAVLRAFVAGYEAAGMIGAALSGPHYARGFHATGTIGAMGAAVGCAHVLGLDAPGQARALGLAASMAAGLKAQFGTMAKPMHAGRAAEAGLLAALRAERGVTGSTTILEGSQGFADTQAEGWPADAPVWSGYHLLDNRFKFHAACFGVHGTLEAIGALRRAHAFAAGDVKAVRLTVHPDRDAMCNLSDPRDGNAAKFSLRFNAALALAGRATAIPATYTDAVVIDSELRRLHDRAAVTLAEGAWPEDMTAVDVELHDGRTLRETRDMAKQRLLPDATATAVAAKFDALAGPRIGAAAAGHLRAAIDRFEDHPVTALLAMTASLR</sequence>
<dbReference type="Gene3D" id="1.10.4100.10">
    <property type="entry name" value="2-methylcitrate dehydratase PrpD"/>
    <property type="match status" value="1"/>
</dbReference>
<dbReference type="SUPFAM" id="SSF103378">
    <property type="entry name" value="2-methylcitrate dehydratase PrpD"/>
    <property type="match status" value="1"/>
</dbReference>
<dbReference type="GO" id="GO:0016829">
    <property type="term" value="F:lyase activity"/>
    <property type="evidence" value="ECO:0007669"/>
    <property type="project" value="InterPro"/>
</dbReference>
<feature type="domain" description="MmgE/PrpD N-terminal" evidence="2">
    <location>
        <begin position="14"/>
        <end position="242"/>
    </location>
</feature>
<feature type="domain" description="MmgE/PrpD C-terminal" evidence="3">
    <location>
        <begin position="263"/>
        <end position="427"/>
    </location>
</feature>
<dbReference type="RefSeq" id="WP_184110688.1">
    <property type="nucleotide sequence ID" value="NZ_JACHNY010000001.1"/>
</dbReference>
<gene>
    <name evidence="4" type="ORF">GGQ96_000187</name>
</gene>
<dbReference type="Gene3D" id="3.30.1330.120">
    <property type="entry name" value="2-methylcitrate dehydratase PrpD"/>
    <property type="match status" value="1"/>
</dbReference>
<evidence type="ECO:0000313" key="4">
    <source>
        <dbReference type="EMBL" id="MBB4616081.1"/>
    </source>
</evidence>
<dbReference type="InterPro" id="IPR005656">
    <property type="entry name" value="MmgE_PrpD"/>
</dbReference>